<keyword evidence="3 7" id="KW-0812">Transmembrane</keyword>
<sequence length="258" mass="27486">MTWPTPLFLYAPSPLVAGASAAGAVVMAFLAISEFRGDNLTYSKFWRCRGGGGQGRETQQQQQRAADSGCCCSSPRSRPSPCRAPSTACMRTSSAPPWPSTSSNASSRYSGSMPLATSLLIAGCYLFNGGAMIYVQHLSRGLPEPSMDLLYPGVLAFAVGLAGNFYHHHLLSRLRADSGGDGDDKKVYKIPTGALFGLVTCPHYLFEILAFFGFAMMAQTRSTRSPWPWARRRTSLAGDTPPGGGTIPSSTSSRPGSN</sequence>
<feature type="compositionally biased region" description="Low complexity" evidence="6">
    <location>
        <begin position="74"/>
        <end position="105"/>
    </location>
</feature>
<keyword evidence="5 7" id="KW-0472">Membrane</keyword>
<dbReference type="Pfam" id="PF02544">
    <property type="entry name" value="Steroid_dh"/>
    <property type="match status" value="1"/>
</dbReference>
<accession>A0A811NTS6</accession>
<dbReference type="PANTHER" id="PTHR10556">
    <property type="entry name" value="3-OXO-5-ALPHA-STEROID 4-DEHYDROGENASE"/>
    <property type="match status" value="1"/>
</dbReference>
<evidence type="ECO:0000256" key="2">
    <source>
        <dbReference type="ARBA" id="ARBA00007742"/>
    </source>
</evidence>
<name>A0A811NTS6_9POAL</name>
<keyword evidence="4 7" id="KW-1133">Transmembrane helix</keyword>
<dbReference type="GO" id="GO:0016627">
    <property type="term" value="F:oxidoreductase activity, acting on the CH-CH group of donors"/>
    <property type="evidence" value="ECO:0007669"/>
    <property type="project" value="InterPro"/>
</dbReference>
<dbReference type="GO" id="GO:0006629">
    <property type="term" value="P:lipid metabolic process"/>
    <property type="evidence" value="ECO:0007669"/>
    <property type="project" value="InterPro"/>
</dbReference>
<feature type="transmembrane region" description="Helical" evidence="7">
    <location>
        <begin position="195"/>
        <end position="218"/>
    </location>
</feature>
<dbReference type="OrthoDB" id="5788137at2759"/>
<protein>
    <recommendedName>
        <fullName evidence="8">3-oxo-5-alpha-steroid 4-dehydrogenase C-terminal domain-containing protein</fullName>
    </recommendedName>
</protein>
<gene>
    <name evidence="9" type="ORF">NCGR_LOCUS18444</name>
</gene>
<evidence type="ECO:0000256" key="6">
    <source>
        <dbReference type="SAM" id="MobiDB-lite"/>
    </source>
</evidence>
<evidence type="ECO:0000256" key="3">
    <source>
        <dbReference type="ARBA" id="ARBA00022692"/>
    </source>
</evidence>
<comment type="caution">
    <text evidence="9">The sequence shown here is derived from an EMBL/GenBank/DDBJ whole genome shotgun (WGS) entry which is preliminary data.</text>
</comment>
<feature type="transmembrane region" description="Helical" evidence="7">
    <location>
        <begin position="149"/>
        <end position="166"/>
    </location>
</feature>
<dbReference type="GO" id="GO:0016020">
    <property type="term" value="C:membrane"/>
    <property type="evidence" value="ECO:0007669"/>
    <property type="project" value="UniProtKB-SubCell"/>
</dbReference>
<feature type="transmembrane region" description="Helical" evidence="7">
    <location>
        <begin position="12"/>
        <end position="32"/>
    </location>
</feature>
<evidence type="ECO:0000259" key="8">
    <source>
        <dbReference type="Pfam" id="PF02544"/>
    </source>
</evidence>
<dbReference type="AlphaFoldDB" id="A0A811NTS6"/>
<dbReference type="Proteomes" id="UP000604825">
    <property type="component" value="Unassembled WGS sequence"/>
</dbReference>
<feature type="region of interest" description="Disordered" evidence="6">
    <location>
        <begin position="228"/>
        <end position="258"/>
    </location>
</feature>
<dbReference type="PANTHER" id="PTHR10556:SF50">
    <property type="entry name" value="3-OXO-5-ALPHA-STEROID 4-DEHYDROGENASE FAMILY PROTEIN"/>
    <property type="match status" value="1"/>
</dbReference>
<keyword evidence="10" id="KW-1185">Reference proteome</keyword>
<feature type="region of interest" description="Disordered" evidence="6">
    <location>
        <begin position="68"/>
        <end position="105"/>
    </location>
</feature>
<evidence type="ECO:0000256" key="7">
    <source>
        <dbReference type="SAM" id="Phobius"/>
    </source>
</evidence>
<feature type="compositionally biased region" description="Low complexity" evidence="6">
    <location>
        <begin position="247"/>
        <end position="258"/>
    </location>
</feature>
<feature type="transmembrane region" description="Helical" evidence="7">
    <location>
        <begin position="115"/>
        <end position="137"/>
    </location>
</feature>
<dbReference type="PROSITE" id="PS50244">
    <property type="entry name" value="S5A_REDUCTASE"/>
    <property type="match status" value="1"/>
</dbReference>
<evidence type="ECO:0000256" key="5">
    <source>
        <dbReference type="ARBA" id="ARBA00023136"/>
    </source>
</evidence>
<comment type="similarity">
    <text evidence="2">Belongs to the steroid 5-alpha reductase family.</text>
</comment>
<proteinExistence type="inferred from homology"/>
<dbReference type="InterPro" id="IPR001104">
    <property type="entry name" value="3-oxo-5_a-steroid_4-DH_C"/>
</dbReference>
<dbReference type="EMBL" id="CAJGYO010000004">
    <property type="protein sequence ID" value="CAD6226681.1"/>
    <property type="molecule type" value="Genomic_DNA"/>
</dbReference>
<evidence type="ECO:0000313" key="10">
    <source>
        <dbReference type="Proteomes" id="UP000604825"/>
    </source>
</evidence>
<comment type="subcellular location">
    <subcellularLocation>
        <location evidence="1">Membrane</location>
        <topology evidence="1">Multi-pass membrane protein</topology>
    </subcellularLocation>
</comment>
<organism evidence="9 10">
    <name type="scientific">Miscanthus lutarioriparius</name>
    <dbReference type="NCBI Taxonomy" id="422564"/>
    <lineage>
        <taxon>Eukaryota</taxon>
        <taxon>Viridiplantae</taxon>
        <taxon>Streptophyta</taxon>
        <taxon>Embryophyta</taxon>
        <taxon>Tracheophyta</taxon>
        <taxon>Spermatophyta</taxon>
        <taxon>Magnoliopsida</taxon>
        <taxon>Liliopsida</taxon>
        <taxon>Poales</taxon>
        <taxon>Poaceae</taxon>
        <taxon>PACMAD clade</taxon>
        <taxon>Panicoideae</taxon>
        <taxon>Andropogonodae</taxon>
        <taxon>Andropogoneae</taxon>
        <taxon>Saccharinae</taxon>
        <taxon>Miscanthus</taxon>
    </lineage>
</organism>
<evidence type="ECO:0000256" key="1">
    <source>
        <dbReference type="ARBA" id="ARBA00004141"/>
    </source>
</evidence>
<reference evidence="9" key="1">
    <citation type="submission" date="2020-10" db="EMBL/GenBank/DDBJ databases">
        <authorList>
            <person name="Han B."/>
            <person name="Lu T."/>
            <person name="Zhao Q."/>
            <person name="Huang X."/>
            <person name="Zhao Y."/>
        </authorList>
    </citation>
    <scope>NUCLEOTIDE SEQUENCE</scope>
</reference>
<evidence type="ECO:0000313" key="9">
    <source>
        <dbReference type="EMBL" id="CAD6226681.1"/>
    </source>
</evidence>
<evidence type="ECO:0000256" key="4">
    <source>
        <dbReference type="ARBA" id="ARBA00022989"/>
    </source>
</evidence>
<feature type="domain" description="3-oxo-5-alpha-steroid 4-dehydrogenase C-terminal" evidence="8">
    <location>
        <begin position="150"/>
        <end position="219"/>
    </location>
</feature>
<dbReference type="InterPro" id="IPR039357">
    <property type="entry name" value="SRD5A/TECR"/>
</dbReference>